<gene>
    <name evidence="1" type="ORF">NVI5450_2935</name>
</gene>
<dbReference type="RefSeq" id="WP_075518306.1">
    <property type="nucleotide sequence ID" value="NZ_FPLD01000077.1"/>
</dbReference>
<keyword evidence="1" id="KW-0804">Transcription</keyword>
<dbReference type="GO" id="GO:0000428">
    <property type="term" value="C:DNA-directed RNA polymerase complex"/>
    <property type="evidence" value="ECO:0007669"/>
    <property type="project" value="UniProtKB-KW"/>
</dbReference>
<dbReference type="AlphaFoldDB" id="A0A1L0A0M6"/>
<evidence type="ECO:0000313" key="1">
    <source>
        <dbReference type="EMBL" id="SGZ05642.1"/>
    </source>
</evidence>
<dbReference type="Proteomes" id="UP000183794">
    <property type="component" value="Unassembled WGS sequence"/>
</dbReference>
<evidence type="ECO:0000313" key="2">
    <source>
        <dbReference type="Proteomes" id="UP000183794"/>
    </source>
</evidence>
<reference evidence="1 2" key="1">
    <citation type="submission" date="2016-11" db="EMBL/GenBank/DDBJ databases">
        <authorList>
            <person name="Jaros S."/>
            <person name="Januszkiewicz K."/>
            <person name="Wedrychowicz H."/>
        </authorList>
    </citation>
    <scope>NUCLEOTIDE SEQUENCE [LARGE SCALE GENOMIC DNA]</scope>
    <source>
        <strain evidence="1">NVI 5450</strain>
    </source>
</reference>
<dbReference type="OrthoDB" id="7069249at2"/>
<organism evidence="1 2">
    <name type="scientific">Moritella viscosa</name>
    <dbReference type="NCBI Taxonomy" id="80854"/>
    <lineage>
        <taxon>Bacteria</taxon>
        <taxon>Pseudomonadati</taxon>
        <taxon>Pseudomonadota</taxon>
        <taxon>Gammaproteobacteria</taxon>
        <taxon>Alteromonadales</taxon>
        <taxon>Moritellaceae</taxon>
        <taxon>Moritella</taxon>
    </lineage>
</organism>
<sequence>MLVSPLCDFTKPTIKFINLRYAPLDEYIYVLDRLRTDCDQDDLRYSVFKRFKQLLSRLLSGLPIEDDKLEDTLKFCKQTRLSHQFLANPKTLYQLVQFIEINKIIRKSITRIFESEIKEVAIFCKDIEQWKLICSLVDEHERDFIYPVYRATIRKNYINGPLFIIAPSYWISDFLKYPSAETVYIIQPSSVGIPELKMDLFKCNTEIDIGLVNTSMISTSINKLIIEASDDYKNRVKITPIVEPFSFKSMKEILGTLSHITCKEVLGQDGSVNYIQTNKTYITISNDGLVENKIFGENDNFHGTSYIVQNIDYSKMSHEDVNQEYRKQMEKWKKPLRDYYRPYELPHLLKDLGAKIANEQNIKNWSKTVTIAPKGRADFLAVLTFANIKSEEEIETFFKLARNMRSNSISLGHKKADVAKEIIKKAIMSKLSNREPLKNELSIGNLNAEIFMLKNN</sequence>
<proteinExistence type="predicted"/>
<protein>
    <submittedName>
        <fullName evidence="1">DNA-directed RNA polymerase subunit beta-RNA polymerase subunit beta-Transcriptase subunit beta</fullName>
    </submittedName>
</protein>
<accession>A0A1L0A0M6</accession>
<dbReference type="EMBL" id="FPLD01000077">
    <property type="protein sequence ID" value="SGZ05642.1"/>
    <property type="molecule type" value="Genomic_DNA"/>
</dbReference>
<keyword evidence="1" id="KW-0240">DNA-directed RNA polymerase</keyword>
<name>A0A1L0A0M6_9GAMM</name>